<dbReference type="RefSeq" id="WP_090334921.1">
    <property type="nucleotide sequence ID" value="NZ_FNXY01000003.1"/>
</dbReference>
<feature type="transmembrane region" description="Helical" evidence="1">
    <location>
        <begin position="346"/>
        <end position="367"/>
    </location>
</feature>
<evidence type="ECO:0000256" key="1">
    <source>
        <dbReference type="SAM" id="Phobius"/>
    </source>
</evidence>
<keyword evidence="1" id="KW-0472">Membrane</keyword>
<organism evidence="2 3">
    <name type="scientific">Dyadobacter koreensis</name>
    <dbReference type="NCBI Taxonomy" id="408657"/>
    <lineage>
        <taxon>Bacteria</taxon>
        <taxon>Pseudomonadati</taxon>
        <taxon>Bacteroidota</taxon>
        <taxon>Cytophagia</taxon>
        <taxon>Cytophagales</taxon>
        <taxon>Spirosomataceae</taxon>
        <taxon>Dyadobacter</taxon>
    </lineage>
</organism>
<dbReference type="Proteomes" id="UP000199532">
    <property type="component" value="Unassembled WGS sequence"/>
</dbReference>
<dbReference type="OrthoDB" id="956244at2"/>
<keyword evidence="1" id="KW-0812">Transmembrane</keyword>
<dbReference type="STRING" id="408657.SAMN04487995_1896"/>
<reference evidence="2 3" key="1">
    <citation type="submission" date="2016-10" db="EMBL/GenBank/DDBJ databases">
        <authorList>
            <person name="de Groot N.N."/>
        </authorList>
    </citation>
    <scope>NUCLEOTIDE SEQUENCE [LARGE SCALE GENOMIC DNA]</scope>
    <source>
        <strain evidence="2 3">DSM 19938</strain>
    </source>
</reference>
<gene>
    <name evidence="2" type="ORF">SAMN04487995_1896</name>
</gene>
<sequence>MSVYLLRCISIGYLLLPNLIFFIYWTRTSIAFFGVLLLGFLFFEVLKNNDFGKSEVLNKRNLISLLIIALAATLISGVSGICFQTLDHWAHNTKLYELFISDWPQRIPLKGPVVSYYYGYYVVPVFLSKMAGQIREDIIFIWSYLGFFLGLTWVYLALNKKLVFVILALSVGDTPRFIKSVLSQIAGPLYKQSEFAIEPWSNFENLLWVPNQVIPTMIIAGMFVYVLRHKLNAEYIVLPVALSFWWAVFPSVTSGTVVAIVVLRKWILNGLRLDFWGSAKRVVFPFLACLPVLLFYLSHKNMPASGFIWQFSGDIASRFVEYGVNIGLNLVIFTLVYFYYKRYSKNFLPMFPIFVTLCVIMFFPLYRIGKLNDFLFRGMMPCLLIAGIYIFYPLAQTSNYQRSWAVIKKTPYSVIIILLLVSSSAIAAARIYRAVTINQATSNLFPDKVAFKPIPYDAYPGIYQALQAKWTQEEADQYLGKKNSFYELNVSPKL</sequence>
<accession>A0A1H6T3E5</accession>
<dbReference type="AlphaFoldDB" id="A0A1H6T3E5"/>
<feature type="transmembrane region" description="Helical" evidence="1">
    <location>
        <begin position="208"/>
        <end position="228"/>
    </location>
</feature>
<feature type="transmembrane region" description="Helical" evidence="1">
    <location>
        <begin position="20"/>
        <end position="43"/>
    </location>
</feature>
<feature type="transmembrane region" description="Helical" evidence="1">
    <location>
        <begin position="139"/>
        <end position="158"/>
    </location>
</feature>
<dbReference type="EMBL" id="FNXY01000003">
    <property type="protein sequence ID" value="SEI72634.1"/>
    <property type="molecule type" value="Genomic_DNA"/>
</dbReference>
<evidence type="ECO:0000313" key="3">
    <source>
        <dbReference type="Proteomes" id="UP000199532"/>
    </source>
</evidence>
<feature type="transmembrane region" description="Helical" evidence="1">
    <location>
        <begin position="235"/>
        <end position="262"/>
    </location>
</feature>
<name>A0A1H6T3E5_9BACT</name>
<protein>
    <submittedName>
        <fullName evidence="2">Uncharacterized protein</fullName>
    </submittedName>
</protein>
<feature type="transmembrane region" description="Helical" evidence="1">
    <location>
        <begin position="374"/>
        <end position="392"/>
    </location>
</feature>
<feature type="transmembrane region" description="Helical" evidence="1">
    <location>
        <begin position="282"/>
        <end position="298"/>
    </location>
</feature>
<feature type="transmembrane region" description="Helical" evidence="1">
    <location>
        <begin position="63"/>
        <end position="86"/>
    </location>
</feature>
<feature type="transmembrane region" description="Helical" evidence="1">
    <location>
        <begin position="319"/>
        <end position="340"/>
    </location>
</feature>
<keyword evidence="1" id="KW-1133">Transmembrane helix</keyword>
<evidence type="ECO:0000313" key="2">
    <source>
        <dbReference type="EMBL" id="SEI72634.1"/>
    </source>
</evidence>
<proteinExistence type="predicted"/>
<feature type="transmembrane region" description="Helical" evidence="1">
    <location>
        <begin position="106"/>
        <end position="127"/>
    </location>
</feature>
<keyword evidence="3" id="KW-1185">Reference proteome</keyword>
<feature type="transmembrane region" description="Helical" evidence="1">
    <location>
        <begin position="412"/>
        <end position="432"/>
    </location>
</feature>